<dbReference type="EMBL" id="GL433840">
    <property type="protein sequence ID" value="EFN57313.1"/>
    <property type="molecule type" value="Genomic_DNA"/>
</dbReference>
<evidence type="ECO:0000313" key="13">
    <source>
        <dbReference type="Proteomes" id="UP000008141"/>
    </source>
</evidence>
<dbReference type="InterPro" id="IPR043130">
    <property type="entry name" value="CDP-OH_PTrfase_TM_dom"/>
</dbReference>
<dbReference type="PANTHER" id="PTHR14269">
    <property type="entry name" value="CDP-DIACYLGLYCEROL--GLYCEROL-3-PHOSPHATE 3-PHOSPHATIDYLTRANSFERASE-RELATED"/>
    <property type="match status" value="1"/>
</dbReference>
<dbReference type="OrthoDB" id="10020554at2759"/>
<comment type="subcellular location">
    <subcellularLocation>
        <location evidence="1">Membrane</location>
        <topology evidence="1">Multi-pass membrane protein</topology>
    </subcellularLocation>
</comment>
<proteinExistence type="inferred from homology"/>
<dbReference type="PROSITE" id="PS00379">
    <property type="entry name" value="CDP_ALCOHOL_P_TRANSF"/>
    <property type="match status" value="1"/>
</dbReference>
<keyword evidence="6" id="KW-0443">Lipid metabolism</keyword>
<evidence type="ECO:0008006" key="14">
    <source>
        <dbReference type="Google" id="ProtNLM"/>
    </source>
</evidence>
<dbReference type="GO" id="GO:0005739">
    <property type="term" value="C:mitochondrion"/>
    <property type="evidence" value="ECO:0007669"/>
    <property type="project" value="TreeGrafter"/>
</dbReference>
<feature type="compositionally biased region" description="Gly residues" evidence="11">
    <location>
        <begin position="191"/>
        <end position="201"/>
    </location>
</feature>
<protein>
    <recommendedName>
        <fullName evidence="14">CDP-diacylglycerol--glycerol-3-phosphate 3-phosphatidyltransferase</fullName>
    </recommendedName>
</protein>
<dbReference type="eggNOG" id="KOG1617">
    <property type="taxonomic scope" value="Eukaryota"/>
</dbReference>
<dbReference type="Gene3D" id="1.20.120.1760">
    <property type="match status" value="1"/>
</dbReference>
<evidence type="ECO:0000256" key="7">
    <source>
        <dbReference type="ARBA" id="ARBA00023136"/>
    </source>
</evidence>
<keyword evidence="2" id="KW-0444">Lipid biosynthesis</keyword>
<evidence type="ECO:0000256" key="10">
    <source>
        <dbReference type="RuleBase" id="RU003750"/>
    </source>
</evidence>
<evidence type="ECO:0000313" key="12">
    <source>
        <dbReference type="EMBL" id="EFN57313.1"/>
    </source>
</evidence>
<dbReference type="InterPro" id="IPR000462">
    <property type="entry name" value="CDP-OH_P_trans"/>
</dbReference>
<dbReference type="PANTHER" id="PTHR14269:SF60">
    <property type="entry name" value="CARDIOLIPIN SYNTHASE (CMP-FORMING)"/>
    <property type="match status" value="1"/>
</dbReference>
<reference evidence="12 13" key="1">
    <citation type="journal article" date="2010" name="Plant Cell">
        <title>The Chlorella variabilis NC64A genome reveals adaptation to photosymbiosis, coevolution with viruses, and cryptic sex.</title>
        <authorList>
            <person name="Blanc G."/>
            <person name="Duncan G."/>
            <person name="Agarkova I."/>
            <person name="Borodovsky M."/>
            <person name="Gurnon J."/>
            <person name="Kuo A."/>
            <person name="Lindquist E."/>
            <person name="Lucas S."/>
            <person name="Pangilinan J."/>
            <person name="Polle J."/>
            <person name="Salamov A."/>
            <person name="Terry A."/>
            <person name="Yamada T."/>
            <person name="Dunigan D.D."/>
            <person name="Grigoriev I.V."/>
            <person name="Claverie J.M."/>
            <person name="Van Etten J.L."/>
        </authorList>
    </citation>
    <scope>NUCLEOTIDE SEQUENCE [LARGE SCALE GENOMIC DNA]</scope>
    <source>
        <strain evidence="12 13">NC64A</strain>
    </source>
</reference>
<dbReference type="GO" id="GO:0032049">
    <property type="term" value="P:cardiolipin biosynthetic process"/>
    <property type="evidence" value="ECO:0007669"/>
    <property type="project" value="TreeGrafter"/>
</dbReference>
<keyword evidence="4" id="KW-0812">Transmembrane</keyword>
<comment type="similarity">
    <text evidence="10">Belongs to the CDP-alcohol phosphatidyltransferase class-I family.</text>
</comment>
<organism evidence="13">
    <name type="scientific">Chlorella variabilis</name>
    <name type="common">Green alga</name>
    <dbReference type="NCBI Taxonomy" id="554065"/>
    <lineage>
        <taxon>Eukaryota</taxon>
        <taxon>Viridiplantae</taxon>
        <taxon>Chlorophyta</taxon>
        <taxon>core chlorophytes</taxon>
        <taxon>Trebouxiophyceae</taxon>
        <taxon>Chlorellales</taxon>
        <taxon>Chlorellaceae</taxon>
        <taxon>Chlorella clade</taxon>
        <taxon>Chlorella</taxon>
    </lineage>
</organism>
<dbReference type="AlphaFoldDB" id="E1ZAS4"/>
<dbReference type="InterPro" id="IPR048254">
    <property type="entry name" value="CDP_ALCOHOL_P_TRANSF_CS"/>
</dbReference>
<keyword evidence="9" id="KW-1208">Phospholipid metabolism</keyword>
<evidence type="ECO:0000256" key="9">
    <source>
        <dbReference type="ARBA" id="ARBA00023264"/>
    </source>
</evidence>
<evidence type="ECO:0000256" key="4">
    <source>
        <dbReference type="ARBA" id="ARBA00022692"/>
    </source>
</evidence>
<keyword evidence="5" id="KW-1133">Transmembrane helix</keyword>
<dbReference type="KEGG" id="cvr:CHLNCDRAFT_143934"/>
<dbReference type="FunCoup" id="E1ZAS4">
    <property type="interactions" value="1342"/>
</dbReference>
<evidence type="ECO:0000256" key="5">
    <source>
        <dbReference type="ARBA" id="ARBA00022989"/>
    </source>
</evidence>
<dbReference type="GeneID" id="17356398"/>
<name>E1ZAS4_CHLVA</name>
<keyword evidence="7" id="KW-0472">Membrane</keyword>
<dbReference type="RefSeq" id="XP_005849415.1">
    <property type="nucleotide sequence ID" value="XM_005849353.1"/>
</dbReference>
<dbReference type="InParanoid" id="E1ZAS4"/>
<gene>
    <name evidence="12" type="ORF">CHLNCDRAFT_143934</name>
</gene>
<dbReference type="Pfam" id="PF01066">
    <property type="entry name" value="CDP-OH_P_transf"/>
    <property type="match status" value="1"/>
</dbReference>
<evidence type="ECO:0000256" key="8">
    <source>
        <dbReference type="ARBA" id="ARBA00023209"/>
    </source>
</evidence>
<evidence type="ECO:0000256" key="3">
    <source>
        <dbReference type="ARBA" id="ARBA00022679"/>
    </source>
</evidence>
<keyword evidence="8" id="KW-0594">Phospholipid biosynthesis</keyword>
<accession>E1ZAS4</accession>
<dbReference type="STRING" id="554065.E1ZAS4"/>
<sequence length="326" mass="32082">MAAAAAAALRRSRRKRQAARHPAAAAAQAAAAFEAAGWSRREVLNVPNVLSMLRLLSGPVIASWILSGQARGHARGGAGGWSLAVPALAVSGATDWADGYAARRLNQPSVIGSYLDPLADKVLICSVVAALGWSGTLPAPVVAIVVGRDVVLVAGAFVARAKSLGWRWPGWAEFFRVHPAAAAAAPAPGSDGSGSGSGDGGSALSAAAPAAGPSAAGGGGAAGGQPAAAAGAAGAAGASGGGGRPARGGPAPAAPLVQPLYISKVNTVLQLGLVGTCMLRAWLGWPGEAAVWAGSGLTAATTIWSSWAYLQAYRQGRVLAPAPPPR</sequence>
<evidence type="ECO:0000256" key="2">
    <source>
        <dbReference type="ARBA" id="ARBA00022516"/>
    </source>
</evidence>
<dbReference type="OMA" id="WSSWAYL"/>
<dbReference type="InterPro" id="IPR050324">
    <property type="entry name" value="CDP-alcohol_PTase-I"/>
</dbReference>
<evidence type="ECO:0000256" key="6">
    <source>
        <dbReference type="ARBA" id="ARBA00023098"/>
    </source>
</evidence>
<keyword evidence="13" id="KW-1185">Reference proteome</keyword>
<keyword evidence="3 10" id="KW-0808">Transferase</keyword>
<evidence type="ECO:0000256" key="1">
    <source>
        <dbReference type="ARBA" id="ARBA00004141"/>
    </source>
</evidence>
<feature type="region of interest" description="Disordered" evidence="11">
    <location>
        <begin position="186"/>
        <end position="205"/>
    </location>
</feature>
<dbReference type="Proteomes" id="UP000008141">
    <property type="component" value="Unassembled WGS sequence"/>
</dbReference>
<dbReference type="GO" id="GO:0043337">
    <property type="term" value="F:cardiolipin synthase (CMP-forming)"/>
    <property type="evidence" value="ECO:0007669"/>
    <property type="project" value="TreeGrafter"/>
</dbReference>
<evidence type="ECO:0000256" key="11">
    <source>
        <dbReference type="SAM" id="MobiDB-lite"/>
    </source>
</evidence>
<dbReference type="GO" id="GO:0016020">
    <property type="term" value="C:membrane"/>
    <property type="evidence" value="ECO:0007669"/>
    <property type="project" value="UniProtKB-SubCell"/>
</dbReference>